<dbReference type="Proteomes" id="UP001333110">
    <property type="component" value="Unassembled WGS sequence"/>
</dbReference>
<organism evidence="1 2">
    <name type="scientific">Mycteria americana</name>
    <name type="common">Wood stork</name>
    <dbReference type="NCBI Taxonomy" id="33587"/>
    <lineage>
        <taxon>Eukaryota</taxon>
        <taxon>Metazoa</taxon>
        <taxon>Chordata</taxon>
        <taxon>Craniata</taxon>
        <taxon>Vertebrata</taxon>
        <taxon>Euteleostomi</taxon>
        <taxon>Archelosauria</taxon>
        <taxon>Archosauria</taxon>
        <taxon>Dinosauria</taxon>
        <taxon>Saurischia</taxon>
        <taxon>Theropoda</taxon>
        <taxon>Coelurosauria</taxon>
        <taxon>Aves</taxon>
        <taxon>Neognathae</taxon>
        <taxon>Neoaves</taxon>
        <taxon>Aequornithes</taxon>
        <taxon>Ciconiiformes</taxon>
        <taxon>Ciconiidae</taxon>
        <taxon>Mycteria</taxon>
    </lineage>
</organism>
<protein>
    <recommendedName>
        <fullName evidence="3">Reverse transcriptase domain-containing protein</fullName>
    </recommendedName>
</protein>
<dbReference type="EMBL" id="JAUNZN010000001">
    <property type="protein sequence ID" value="KAK4832291.1"/>
    <property type="molecule type" value="Genomic_DNA"/>
</dbReference>
<evidence type="ECO:0008006" key="3">
    <source>
        <dbReference type="Google" id="ProtNLM"/>
    </source>
</evidence>
<name>A0AAN7SJ68_MYCAM</name>
<dbReference type="AlphaFoldDB" id="A0AAN7SJ68"/>
<keyword evidence="2" id="KW-1185">Reference proteome</keyword>
<sequence>MSYEEQLRTLGLSSLQKRRLRGNLIIYSFLRRGSEREVLVSSPWYPVIGCVGMVQSCTRGGLDWTLGSIYLPRGWSHTGTGFLKRWSMPQACHGTNGICPVCLVDEERAVDIVYLDFSKVFDTFSHEILTEKLLMHKMD</sequence>
<gene>
    <name evidence="1" type="ORF">QYF61_021690</name>
</gene>
<evidence type="ECO:0000313" key="1">
    <source>
        <dbReference type="EMBL" id="KAK4832291.1"/>
    </source>
</evidence>
<accession>A0AAN7SJ68</accession>
<proteinExistence type="predicted"/>
<evidence type="ECO:0000313" key="2">
    <source>
        <dbReference type="Proteomes" id="UP001333110"/>
    </source>
</evidence>
<reference evidence="1 2" key="1">
    <citation type="journal article" date="2023" name="J. Hered.">
        <title>Chromosome-level genome of the wood stork (Mycteria americana) provides insight into avian chromosome evolution.</title>
        <authorList>
            <person name="Flamio R. Jr."/>
            <person name="Ramstad K.M."/>
        </authorList>
    </citation>
    <scope>NUCLEOTIDE SEQUENCE [LARGE SCALE GENOMIC DNA]</scope>
    <source>
        <strain evidence="1">JAX WOST 10</strain>
    </source>
</reference>
<comment type="caution">
    <text evidence="1">The sequence shown here is derived from an EMBL/GenBank/DDBJ whole genome shotgun (WGS) entry which is preliminary data.</text>
</comment>